<keyword evidence="5" id="KW-1185">Reference proteome</keyword>
<dbReference type="InterPro" id="IPR046798">
    <property type="entry name" value="2OG-FeII_Oxy_6"/>
</dbReference>
<dbReference type="Pfam" id="PF20515">
    <property type="entry name" value="2OG-FeII_Oxy_6"/>
    <property type="match status" value="1"/>
</dbReference>
<dbReference type="OrthoDB" id="3132747at2759"/>
<evidence type="ECO:0000313" key="4">
    <source>
        <dbReference type="EMBL" id="KAA1130317.1"/>
    </source>
</evidence>
<evidence type="ECO:0000313" key="6">
    <source>
        <dbReference type="Proteomes" id="UP000325313"/>
    </source>
</evidence>
<dbReference type="EMBL" id="VSWC01000196">
    <property type="protein sequence ID" value="KAA1066042.1"/>
    <property type="molecule type" value="Genomic_DNA"/>
</dbReference>
<dbReference type="Proteomes" id="UP000324748">
    <property type="component" value="Unassembled WGS sequence"/>
</dbReference>
<feature type="domain" description="Tet-like 2OG-Fe(II) oxygenase" evidence="2">
    <location>
        <begin position="198"/>
        <end position="405"/>
    </location>
</feature>
<organism evidence="3 5">
    <name type="scientific">Puccinia graminis f. sp. tritici</name>
    <dbReference type="NCBI Taxonomy" id="56615"/>
    <lineage>
        <taxon>Eukaryota</taxon>
        <taxon>Fungi</taxon>
        <taxon>Dikarya</taxon>
        <taxon>Basidiomycota</taxon>
        <taxon>Pucciniomycotina</taxon>
        <taxon>Pucciniomycetes</taxon>
        <taxon>Pucciniales</taxon>
        <taxon>Pucciniaceae</taxon>
        <taxon>Puccinia</taxon>
    </lineage>
</organism>
<evidence type="ECO:0000313" key="3">
    <source>
        <dbReference type="EMBL" id="KAA1066042.1"/>
    </source>
</evidence>
<gene>
    <name evidence="3" type="ORF">PGT21_019163</name>
    <name evidence="4" type="ORF">PGTUg99_015699</name>
</gene>
<protein>
    <recommendedName>
        <fullName evidence="2">Tet-like 2OG-Fe(II) oxygenase domain-containing protein</fullName>
    </recommendedName>
</protein>
<feature type="region of interest" description="Disordered" evidence="1">
    <location>
        <begin position="78"/>
        <end position="97"/>
    </location>
</feature>
<evidence type="ECO:0000313" key="5">
    <source>
        <dbReference type="Proteomes" id="UP000324748"/>
    </source>
</evidence>
<evidence type="ECO:0000256" key="1">
    <source>
        <dbReference type="SAM" id="MobiDB-lite"/>
    </source>
</evidence>
<evidence type="ECO:0000259" key="2">
    <source>
        <dbReference type="Pfam" id="PF20515"/>
    </source>
</evidence>
<dbReference type="AlphaFoldDB" id="A0A5B0LNC8"/>
<accession>A0A5B0LNC8</accession>
<name>A0A5B0LNC8_PUCGR</name>
<reference evidence="5 6" key="1">
    <citation type="submission" date="2019-05" db="EMBL/GenBank/DDBJ databases">
        <title>Emergence of the Ug99 lineage of the wheat stem rust pathogen through somatic hybridization.</title>
        <authorList>
            <person name="Li F."/>
            <person name="Upadhyaya N.M."/>
            <person name="Sperschneider J."/>
            <person name="Matny O."/>
            <person name="Nguyen-Phuc H."/>
            <person name="Mago R."/>
            <person name="Raley C."/>
            <person name="Miller M.E."/>
            <person name="Silverstein K.A.T."/>
            <person name="Henningsen E."/>
            <person name="Hirsch C.D."/>
            <person name="Visser B."/>
            <person name="Pretorius Z.A."/>
            <person name="Steffenson B.J."/>
            <person name="Schwessinger B."/>
            <person name="Dodds P.N."/>
            <person name="Figueroa M."/>
        </authorList>
    </citation>
    <scope>NUCLEOTIDE SEQUENCE [LARGE SCALE GENOMIC DNA]</scope>
    <source>
        <strain evidence="3">21-0</strain>
        <strain evidence="4 6">Ug99</strain>
    </source>
</reference>
<dbReference type="EMBL" id="VDEP01000110">
    <property type="protein sequence ID" value="KAA1130317.1"/>
    <property type="molecule type" value="Genomic_DNA"/>
</dbReference>
<dbReference type="Proteomes" id="UP000325313">
    <property type="component" value="Unassembled WGS sequence"/>
</dbReference>
<sequence>MNEFNHTELIVVLCQFYLDIVPLTPLARTRSSSRFSPSARTRSSSRSSPFARPRSSSSRFLPQEKFECIRYRRNRSGHSSMDACKKRPQNVMKSRARARRRMNDRAAEYALDIQEAGVMERIIWSFRKYRPLDLYPKIEAENKRPPRKPTGPELERAESIVDEHFKHFTHGKVVVCDKNNDGNIIAVIEFTPIDQLTEAEKADINYVTTFLHECKSYVDPVGRSRTWGGRMWAFGWRKAMKMYELFGIYLRESAIVGRLAKYLGLVSRSVRVSQILGLMFHGLADVPFNENRDIMQRNSIPSLSSFKFEDELGKFDCTPHITFTTNGFYNNPHRDTRDISNYAFGLFVPTNSTTGSLVSSTSGYNVVGGRFVFPDYNFCIDFSKQKGIVKLLWAASRYKHCTLPATETWPFTQMAMSLQINGKTANTSRDLKSGEIYNRKSNINKKREDLYVAGPSYYTKQSKTL</sequence>
<feature type="region of interest" description="Disordered" evidence="1">
    <location>
        <begin position="31"/>
        <end position="58"/>
    </location>
</feature>
<proteinExistence type="predicted"/>
<comment type="caution">
    <text evidence="3">The sequence shown here is derived from an EMBL/GenBank/DDBJ whole genome shotgun (WGS) entry which is preliminary data.</text>
</comment>